<dbReference type="RefSeq" id="WP_003436198.1">
    <property type="nucleotide sequence ID" value="NZ_APLF01000003.1"/>
</dbReference>
<dbReference type="Proteomes" id="UP000012317">
    <property type="component" value="Unassembled WGS sequence"/>
</dbReference>
<protein>
    <recommendedName>
        <fullName evidence="4">Lmo0937 family membrane protein</fullName>
    </recommendedName>
</protein>
<dbReference type="Pfam" id="PF18919">
    <property type="entry name" value="DUF5670"/>
    <property type="match status" value="1"/>
</dbReference>
<name>N1WY83_9FLAO</name>
<comment type="caution">
    <text evidence="2">The sequence shown here is derived from an EMBL/GenBank/DDBJ whole genome shotgun (WGS) entry which is preliminary data.</text>
</comment>
<keyword evidence="1" id="KW-0472">Membrane</keyword>
<evidence type="ECO:0000313" key="3">
    <source>
        <dbReference type="Proteomes" id="UP000012317"/>
    </source>
</evidence>
<dbReference type="InterPro" id="IPR043727">
    <property type="entry name" value="Lmo0937-like"/>
</dbReference>
<evidence type="ECO:0000256" key="1">
    <source>
        <dbReference type="SAM" id="Phobius"/>
    </source>
</evidence>
<dbReference type="NCBIfam" id="NF033488">
    <property type="entry name" value="lmo0937_fam_TM"/>
    <property type="match status" value="1"/>
</dbReference>
<dbReference type="AlphaFoldDB" id="N1WY83"/>
<feature type="transmembrane region" description="Helical" evidence="1">
    <location>
        <begin position="27"/>
        <end position="45"/>
    </location>
</feature>
<sequence>MGNLLYAFAVILLTLWAIGFIFYAIGWVIHLLLIVAVIAIAYRIVKGRKCL</sequence>
<evidence type="ECO:0008006" key="4">
    <source>
        <dbReference type="Google" id="ProtNLM"/>
    </source>
</evidence>
<dbReference type="EMBL" id="APLF01000003">
    <property type="protein sequence ID" value="EMY82054.1"/>
    <property type="molecule type" value="Genomic_DNA"/>
</dbReference>
<organism evidence="2 3">
    <name type="scientific">Psychroflexus gondwanensis ACAM 44</name>
    <dbReference type="NCBI Taxonomy" id="1189619"/>
    <lineage>
        <taxon>Bacteria</taxon>
        <taxon>Pseudomonadati</taxon>
        <taxon>Bacteroidota</taxon>
        <taxon>Flavobacteriia</taxon>
        <taxon>Flavobacteriales</taxon>
        <taxon>Flavobacteriaceae</taxon>
        <taxon>Psychroflexus</taxon>
    </lineage>
</organism>
<reference evidence="2 3" key="1">
    <citation type="journal article" date="2014" name="Genome Biol. Evol.">
        <title>Extensive gene acquisition in the extremely psychrophilic bacterial species Psychroflexus torquis and the link to sea-ice ecosystem specialism.</title>
        <authorList>
            <person name="Feng S."/>
            <person name="Powell S.M."/>
            <person name="Wilson R."/>
            <person name="Bowman J.P."/>
        </authorList>
    </citation>
    <scope>NUCLEOTIDE SEQUENCE [LARGE SCALE GENOMIC DNA]</scope>
    <source>
        <strain evidence="2 3">ACAM 44</strain>
    </source>
</reference>
<keyword evidence="3" id="KW-1185">Reference proteome</keyword>
<proteinExistence type="predicted"/>
<accession>N1WY83</accession>
<evidence type="ECO:0000313" key="2">
    <source>
        <dbReference type="EMBL" id="EMY82054.1"/>
    </source>
</evidence>
<gene>
    <name evidence="2" type="ORF">pgond44_02403</name>
</gene>
<keyword evidence="1" id="KW-0812">Transmembrane</keyword>
<keyword evidence="1" id="KW-1133">Transmembrane helix</keyword>